<evidence type="ECO:0000313" key="2">
    <source>
        <dbReference type="EMBL" id="QQK46268.1"/>
    </source>
</evidence>
<reference evidence="2 3" key="1">
    <citation type="submission" date="2020-08" db="EMBL/GenBank/DDBJ databases">
        <title>The completed genome sequence of the pathogenic ascomycete fungus Penicillium digitatum.</title>
        <authorList>
            <person name="Wang M."/>
        </authorList>
    </citation>
    <scope>NUCLEOTIDE SEQUENCE [LARGE SCALE GENOMIC DNA]</scope>
    <source>
        <strain evidence="2 3">PdW03</strain>
    </source>
</reference>
<sequence>MEEEVDPPNQPTPIEDAEVGLGLAGLFFPFKDAITLCSSETTRKYKSAKSQSPSIADFRPRNSVADLVQSK</sequence>
<proteinExistence type="predicted"/>
<accession>A0A7T6XRU9</accession>
<evidence type="ECO:0000313" key="3">
    <source>
        <dbReference type="Proteomes" id="UP000595662"/>
    </source>
</evidence>
<evidence type="ECO:0000256" key="1">
    <source>
        <dbReference type="SAM" id="MobiDB-lite"/>
    </source>
</evidence>
<dbReference type="GeneID" id="90952229"/>
<dbReference type="EMBL" id="CP060777">
    <property type="protein sequence ID" value="QQK46268.1"/>
    <property type="molecule type" value="Genomic_DNA"/>
</dbReference>
<name>A0A7T6XRU9_PENDI</name>
<protein>
    <submittedName>
        <fullName evidence="2">Uncharacterized protein</fullName>
    </submittedName>
</protein>
<dbReference type="Proteomes" id="UP000595662">
    <property type="component" value="Chromosome 4"/>
</dbReference>
<gene>
    <name evidence="2" type="ORF">Pdw03_1166</name>
</gene>
<organism evidence="2 3">
    <name type="scientific">Penicillium digitatum</name>
    <name type="common">Green mold</name>
    <dbReference type="NCBI Taxonomy" id="36651"/>
    <lineage>
        <taxon>Eukaryota</taxon>
        <taxon>Fungi</taxon>
        <taxon>Dikarya</taxon>
        <taxon>Ascomycota</taxon>
        <taxon>Pezizomycotina</taxon>
        <taxon>Eurotiomycetes</taxon>
        <taxon>Eurotiomycetidae</taxon>
        <taxon>Eurotiales</taxon>
        <taxon>Aspergillaceae</taxon>
        <taxon>Penicillium</taxon>
    </lineage>
</organism>
<dbReference type="AlphaFoldDB" id="A0A7T6XRU9"/>
<feature type="region of interest" description="Disordered" evidence="1">
    <location>
        <begin position="42"/>
        <end position="71"/>
    </location>
</feature>
<dbReference type="RefSeq" id="XP_065957555.1">
    <property type="nucleotide sequence ID" value="XM_066099828.1"/>
</dbReference>